<dbReference type="GO" id="GO:0045892">
    <property type="term" value="P:negative regulation of DNA-templated transcription"/>
    <property type="evidence" value="ECO:0007669"/>
    <property type="project" value="TreeGrafter"/>
</dbReference>
<dbReference type="Gene3D" id="1.25.40.10">
    <property type="entry name" value="Tetratricopeptide repeat domain"/>
    <property type="match status" value="1"/>
</dbReference>
<dbReference type="GO" id="GO:0003677">
    <property type="term" value="F:DNA binding"/>
    <property type="evidence" value="ECO:0007669"/>
    <property type="project" value="TreeGrafter"/>
</dbReference>
<feature type="region of interest" description="Disordered" evidence="1">
    <location>
        <begin position="532"/>
        <end position="556"/>
    </location>
</feature>
<reference evidence="3 4" key="1">
    <citation type="submission" date="2018-10" db="EMBL/GenBank/DDBJ databases">
        <title>Relationship between Morphology and Antimicrobial Activity in Streptomyces.</title>
        <authorList>
            <person name="Kang H.J."/>
            <person name="Kim S.B."/>
        </authorList>
    </citation>
    <scope>NUCLEOTIDE SEQUENCE [LARGE SCALE GENOMIC DNA]</scope>
    <source>
        <strain evidence="3 4">BH38</strain>
    </source>
</reference>
<dbReference type="AlphaFoldDB" id="A0A387HMW1"/>
<accession>A0A387HMW1</accession>
<evidence type="ECO:0000256" key="1">
    <source>
        <dbReference type="SAM" id="MobiDB-lite"/>
    </source>
</evidence>
<keyword evidence="4" id="KW-1185">Reference proteome</keyword>
<dbReference type="InterPro" id="IPR029016">
    <property type="entry name" value="GAF-like_dom_sf"/>
</dbReference>
<dbReference type="PANTHER" id="PTHR30136:SF24">
    <property type="entry name" value="HTH-TYPE TRANSCRIPTIONAL REPRESSOR ALLR"/>
    <property type="match status" value="1"/>
</dbReference>
<protein>
    <recommendedName>
        <fullName evidence="2">IclR-ED domain-containing protein</fullName>
    </recommendedName>
</protein>
<dbReference type="Gene3D" id="3.30.450.40">
    <property type="match status" value="1"/>
</dbReference>
<dbReference type="Proteomes" id="UP000271554">
    <property type="component" value="Chromosome"/>
</dbReference>
<feature type="domain" description="IclR-ED" evidence="2">
    <location>
        <begin position="368"/>
        <end position="501"/>
    </location>
</feature>
<dbReference type="InterPro" id="IPR050707">
    <property type="entry name" value="HTH_MetabolicPath_Reg"/>
</dbReference>
<dbReference type="PANTHER" id="PTHR30136">
    <property type="entry name" value="HELIX-TURN-HELIX TRANSCRIPTIONAL REGULATOR, ICLR FAMILY"/>
    <property type="match status" value="1"/>
</dbReference>
<name>A0A387HMW1_9ACTN</name>
<dbReference type="InterPro" id="IPR011990">
    <property type="entry name" value="TPR-like_helical_dom_sf"/>
</dbReference>
<sequence>MTDVSRFNEDNSGRPAPQDHARLLALMGRPAGTPDHWDRPDGDFGPLSHTYRLDPDARAQANSLFRLGSKALARDELSTATDWLGQAASAGHPGALFRLAVAALRAGEDWEQEATFLIAEAARHGHGDARRLLAGTARRPPDAGPVLVEDPRFFDEVRERLGVPEEALLPPAGVPARPCDSVTETPEGRPHLVLIPAPLLPDGNGPYLPLSAGPEAAVARPHLASLPGGRHPGIVQPLPGFTPDIVAAAAEAGAAAEPGGEEPCWSANALRPAILNDIARNQPVPAASSPRTQAAQRARDLLQHICAAEGVTTRTLARRGRMSLAATAWLLHWLREQHLVETVAGVHFAGPVMKMATRSDRHGVLLEQTLAGLRDRIGAAVYLSTYADGDVQVLKSAHSPAAPAVEEWVAFRDTAHASAVGKSLLAQLDFTSCMDHLARYPSIQLTERTITDPRALLDSLDGHGPYAAQFDLLEYSYREVCVAYSLGLPGRASCVALSLPVRQYPRLLDAARELSERTTGLLLAHLLTDDTPAPHHNSRTEQASWGPSDQAARALP</sequence>
<proteinExistence type="predicted"/>
<dbReference type="Pfam" id="PF01614">
    <property type="entry name" value="IclR_C"/>
    <property type="match status" value="1"/>
</dbReference>
<dbReference type="SUPFAM" id="SSF55781">
    <property type="entry name" value="GAF domain-like"/>
    <property type="match status" value="1"/>
</dbReference>
<feature type="region of interest" description="Disordered" evidence="1">
    <location>
        <begin position="168"/>
        <end position="187"/>
    </location>
</feature>
<dbReference type="OrthoDB" id="4313243at2"/>
<dbReference type="InterPro" id="IPR014757">
    <property type="entry name" value="Tscrpt_reg_IclR_C"/>
</dbReference>
<evidence type="ECO:0000313" key="3">
    <source>
        <dbReference type="EMBL" id="AYG84884.1"/>
    </source>
</evidence>
<dbReference type="EMBL" id="CP032698">
    <property type="protein sequence ID" value="AYG84884.1"/>
    <property type="molecule type" value="Genomic_DNA"/>
</dbReference>
<evidence type="ECO:0000313" key="4">
    <source>
        <dbReference type="Proteomes" id="UP000271554"/>
    </source>
</evidence>
<organism evidence="3 4">
    <name type="scientific">Streptomyces hundungensis</name>
    <dbReference type="NCBI Taxonomy" id="1077946"/>
    <lineage>
        <taxon>Bacteria</taxon>
        <taxon>Bacillati</taxon>
        <taxon>Actinomycetota</taxon>
        <taxon>Actinomycetes</taxon>
        <taxon>Kitasatosporales</taxon>
        <taxon>Streptomycetaceae</taxon>
        <taxon>Streptomyces</taxon>
    </lineage>
</organism>
<gene>
    <name evidence="3" type="ORF">DWB77_07099</name>
</gene>
<evidence type="ECO:0000259" key="2">
    <source>
        <dbReference type="Pfam" id="PF01614"/>
    </source>
</evidence>
<dbReference type="KEGG" id="shun:DWB77_07099"/>
<dbReference type="RefSeq" id="WP_120726545.1">
    <property type="nucleotide sequence ID" value="NZ_CP032698.1"/>
</dbReference>
<dbReference type="GO" id="GO:0003700">
    <property type="term" value="F:DNA-binding transcription factor activity"/>
    <property type="evidence" value="ECO:0007669"/>
    <property type="project" value="TreeGrafter"/>
</dbReference>